<keyword evidence="3" id="KW-1185">Reference proteome</keyword>
<evidence type="ECO:0000313" key="3">
    <source>
        <dbReference type="Proteomes" id="UP001241835"/>
    </source>
</evidence>
<name>A0AAF0D5C5_9CAUD</name>
<evidence type="ECO:0000313" key="2">
    <source>
        <dbReference type="EMBL" id="WEU69785.1"/>
    </source>
</evidence>
<organism evidence="2 3">
    <name type="scientific">Kehishuvirus sp. 'tikkala'</name>
    <dbReference type="NCBI Taxonomy" id="3028513"/>
    <lineage>
        <taxon>Viruses</taxon>
        <taxon>Duplodnaviria</taxon>
        <taxon>Heunggongvirae</taxon>
        <taxon>Uroviricota</taxon>
        <taxon>Caudoviricetes</taxon>
        <taxon>Crassvirales</taxon>
        <taxon>Steigviridae</taxon>
        <taxon>Asinivirinae</taxon>
        <taxon>Kehishuvirus</taxon>
    </lineage>
</organism>
<reference evidence="2 3" key="1">
    <citation type="submission" date="2023-01" db="EMBL/GenBank/DDBJ databases">
        <title>New crAssphage isolates infecting Bacteroides cellulosilyticus.</title>
        <authorList>
            <person name="Papudeshi B."/>
            <person name="Vega A.A."/>
            <person name="Souza C."/>
            <person name="Giles S.K."/>
            <person name="Mallawaarachchi V."/>
            <person name="Roach M.J."/>
            <person name="An M."/>
            <person name="Jacobson N."/>
            <person name="McNair K."/>
            <person name="Mora M.F."/>
            <person name="Pastrana K."/>
            <person name="Leigh C."/>
            <person name="Cram C."/>
            <person name="Plewa W.S."/>
            <person name="Grigson S.R."/>
            <person name="Bouras G.S."/>
            <person name="Decewicz P."/>
            <person name="Luque A."/>
            <person name="Droit L."/>
            <person name="Handley S."/>
            <person name="Segall A.M."/>
            <person name="Dinsdale E.A."/>
            <person name="Edwards R.A."/>
        </authorList>
    </citation>
    <scope>NUCLEOTIDE SEQUENCE [LARGE SCALE GENOMIC DNA]</scope>
    <source>
        <strain evidence="2">Bc01</strain>
    </source>
</reference>
<feature type="domain" description="Nucleotide modification associated" evidence="1">
    <location>
        <begin position="81"/>
        <end position="143"/>
    </location>
</feature>
<protein>
    <recommendedName>
        <fullName evidence="1">Nucleotide modification associated domain-containing protein</fullName>
    </recommendedName>
</protein>
<accession>A0AAF0D5C5</accession>
<dbReference type="EMBL" id="OQ198717">
    <property type="protein sequence ID" value="WEU69785.1"/>
    <property type="molecule type" value="Genomic_DNA"/>
</dbReference>
<sequence>MGKREVIQQAIGDLASLANNVQYKKITSENICRELDRIRINLEVLEENDKKVEGTDKISLNSPANQFKDIAKGMIETYVRKNHDYGNSFDKSLGKFGLVASVVRIGDKMNRIESLAQKKAMVQDESIRDTLLDMANYAIMTVMWMDNQKKCDNG</sequence>
<proteinExistence type="predicted"/>
<evidence type="ECO:0000259" key="1">
    <source>
        <dbReference type="Pfam" id="PF07659"/>
    </source>
</evidence>
<dbReference type="Pfam" id="PF07659">
    <property type="entry name" value="DUF1599"/>
    <property type="match status" value="1"/>
</dbReference>
<dbReference type="InterPro" id="IPR011630">
    <property type="entry name" value="DUF1599"/>
</dbReference>
<dbReference type="Proteomes" id="UP001241835">
    <property type="component" value="Segment"/>
</dbReference>